<sequence length="114" mass="12855">MIKQTVQGLILIVLLSACNRTNLAFEPTAENCKNHPSFESIYSSGWSSGFNSGSHNNIYQDENSRKCYEWGYTIGKMKKSELDLQKQRSDSFIYQSCLSNQLLNPNIICTPPAP</sequence>
<feature type="signal peptide" evidence="1">
    <location>
        <begin position="1"/>
        <end position="24"/>
    </location>
</feature>
<keyword evidence="1" id="KW-0732">Signal</keyword>
<evidence type="ECO:0008006" key="4">
    <source>
        <dbReference type="Google" id="ProtNLM"/>
    </source>
</evidence>
<dbReference type="EMBL" id="CAQN01000137">
    <property type="protein sequence ID" value="CCQ65242.1"/>
    <property type="molecule type" value="Genomic_DNA"/>
</dbReference>
<dbReference type="PROSITE" id="PS51257">
    <property type="entry name" value="PROKAR_LIPOPROTEIN"/>
    <property type="match status" value="1"/>
</dbReference>
<accession>T2JL59</accession>
<protein>
    <recommendedName>
        <fullName evidence="4">Lipoprotein</fullName>
    </recommendedName>
</protein>
<reference evidence="2 3" key="1">
    <citation type="submission" date="2013-01" db="EMBL/GenBank/DDBJ databases">
        <authorList>
            <person name="Bench S."/>
        </authorList>
    </citation>
    <scope>NUCLEOTIDE SEQUENCE [LARGE SCALE GENOMIC DNA]</scope>
    <source>
        <strain evidence="2 3">WH 0402</strain>
    </source>
</reference>
<dbReference type="RefSeq" id="WP_048323229.1">
    <property type="nucleotide sequence ID" value="NZ_CAQN01000137.1"/>
</dbReference>
<proteinExistence type="predicted"/>
<feature type="chain" id="PRO_5004590516" description="Lipoprotein" evidence="1">
    <location>
        <begin position="25"/>
        <end position="114"/>
    </location>
</feature>
<name>T2JL59_CROWT</name>
<evidence type="ECO:0000256" key="1">
    <source>
        <dbReference type="SAM" id="SignalP"/>
    </source>
</evidence>
<evidence type="ECO:0000313" key="3">
    <source>
        <dbReference type="Proteomes" id="UP000018130"/>
    </source>
</evidence>
<reference evidence="2 3" key="2">
    <citation type="submission" date="2013-09" db="EMBL/GenBank/DDBJ databases">
        <title>Whole genome comparison of six Crocosphaera watsonii strains with differing phenotypes.</title>
        <authorList>
            <person name="Bench S.R."/>
            <person name="Heller P."/>
            <person name="Frank I."/>
            <person name="Arciniega M."/>
            <person name="Shilova I.N."/>
            <person name="Zehr J.P."/>
        </authorList>
    </citation>
    <scope>NUCLEOTIDE SEQUENCE [LARGE SCALE GENOMIC DNA]</scope>
    <source>
        <strain evidence="2 3">WH 0402</strain>
    </source>
</reference>
<dbReference type="AlphaFoldDB" id="T2JL59"/>
<dbReference type="Proteomes" id="UP000018130">
    <property type="component" value="Unassembled WGS sequence"/>
</dbReference>
<gene>
    <name evidence="2" type="ORF">CWATWH0402_3106</name>
</gene>
<comment type="caution">
    <text evidence="2">The sequence shown here is derived from an EMBL/GenBank/DDBJ whole genome shotgun (WGS) entry which is preliminary data.</text>
</comment>
<evidence type="ECO:0000313" key="2">
    <source>
        <dbReference type="EMBL" id="CCQ65242.1"/>
    </source>
</evidence>
<organism evidence="2 3">
    <name type="scientific">Crocosphaera watsonii WH 0402</name>
    <dbReference type="NCBI Taxonomy" id="1284629"/>
    <lineage>
        <taxon>Bacteria</taxon>
        <taxon>Bacillati</taxon>
        <taxon>Cyanobacteriota</taxon>
        <taxon>Cyanophyceae</taxon>
        <taxon>Oscillatoriophycideae</taxon>
        <taxon>Chroococcales</taxon>
        <taxon>Aphanothecaceae</taxon>
        <taxon>Crocosphaera</taxon>
    </lineage>
</organism>